<comment type="caution">
    <text evidence="1">The sequence shown here is derived from an EMBL/GenBank/DDBJ whole genome shotgun (WGS) entry which is preliminary data.</text>
</comment>
<dbReference type="EMBL" id="LODL01000013">
    <property type="protein sequence ID" value="KXB31523.1"/>
    <property type="molecule type" value="Genomic_DNA"/>
</dbReference>
<dbReference type="InterPro" id="IPR029033">
    <property type="entry name" value="His_PPase_superfam"/>
</dbReference>
<gene>
    <name evidence="1" type="ORF">AT959_07650</name>
</gene>
<evidence type="ECO:0000313" key="1">
    <source>
        <dbReference type="EMBL" id="KXB31523.1"/>
    </source>
</evidence>
<dbReference type="Proteomes" id="UP000070186">
    <property type="component" value="Unassembled WGS sequence"/>
</dbReference>
<evidence type="ECO:0000313" key="2">
    <source>
        <dbReference type="Proteomes" id="UP000070186"/>
    </source>
</evidence>
<organism evidence="1 2">
    <name type="scientific">Dechloromonas denitrificans</name>
    <dbReference type="NCBI Taxonomy" id="281362"/>
    <lineage>
        <taxon>Bacteria</taxon>
        <taxon>Pseudomonadati</taxon>
        <taxon>Pseudomonadota</taxon>
        <taxon>Betaproteobacteria</taxon>
        <taxon>Rhodocyclales</taxon>
        <taxon>Azonexaceae</taxon>
        <taxon>Dechloromonas</taxon>
    </lineage>
</organism>
<dbReference type="GO" id="GO:0016791">
    <property type="term" value="F:phosphatase activity"/>
    <property type="evidence" value="ECO:0007669"/>
    <property type="project" value="TreeGrafter"/>
</dbReference>
<dbReference type="InterPro" id="IPR050275">
    <property type="entry name" value="PGM_Phosphatase"/>
</dbReference>
<reference evidence="1 2" key="1">
    <citation type="submission" date="2015-12" db="EMBL/GenBank/DDBJ databases">
        <title>Nitrous oxide reduction kinetics distinguish bacteria harboring typical versus atypical NosZ.</title>
        <authorList>
            <person name="Yoon S."/>
            <person name="Nissen S."/>
            <person name="Park D."/>
            <person name="Sanford R.A."/>
            <person name="Loeffler F.E."/>
        </authorList>
    </citation>
    <scope>NUCLEOTIDE SEQUENCE [LARGE SCALE GENOMIC DNA]</scope>
    <source>
        <strain evidence="1 2">ATCC BAA-841</strain>
    </source>
</reference>
<dbReference type="Gene3D" id="3.40.50.1240">
    <property type="entry name" value="Phosphoglycerate mutase-like"/>
    <property type="match status" value="1"/>
</dbReference>
<dbReference type="RefSeq" id="WP_066882258.1">
    <property type="nucleotide sequence ID" value="NZ_LODL01000013.1"/>
</dbReference>
<accession>A0A133XKS3</accession>
<dbReference type="PANTHER" id="PTHR48100">
    <property type="entry name" value="BROAD-SPECIFICITY PHOSPHATASE YOR283W-RELATED"/>
    <property type="match status" value="1"/>
</dbReference>
<proteinExistence type="predicted"/>
<sequence length="170" mass="18572">MILHLIRHPKPVVEPGICYGRLDIAAENAAAVAESLLSELPAGLPVWSSPLRRCRELAELLHPQPRLDERLAEMNFGQWEGRPWDAIPRAELDAWAANVAAYAPPGGESPLALQQRALDFVAGLAVPEAVIVTHAGVIRTLFAHWQGLPPGKWTELVFAYGSRTRVLLPG</sequence>
<evidence type="ECO:0008006" key="3">
    <source>
        <dbReference type="Google" id="ProtNLM"/>
    </source>
</evidence>
<dbReference type="CDD" id="cd07067">
    <property type="entry name" value="HP_PGM_like"/>
    <property type="match status" value="1"/>
</dbReference>
<dbReference type="Pfam" id="PF00300">
    <property type="entry name" value="His_Phos_1"/>
    <property type="match status" value="1"/>
</dbReference>
<dbReference type="AlphaFoldDB" id="A0A133XKS3"/>
<keyword evidence="2" id="KW-1185">Reference proteome</keyword>
<dbReference type="SUPFAM" id="SSF53254">
    <property type="entry name" value="Phosphoglycerate mutase-like"/>
    <property type="match status" value="1"/>
</dbReference>
<dbReference type="InterPro" id="IPR013078">
    <property type="entry name" value="His_Pase_superF_clade-1"/>
</dbReference>
<dbReference type="SMART" id="SM00855">
    <property type="entry name" value="PGAM"/>
    <property type="match status" value="1"/>
</dbReference>
<name>A0A133XKS3_9RHOO</name>
<protein>
    <recommendedName>
        <fullName evidence="3">Phosphoglycerate mutase</fullName>
    </recommendedName>
</protein>
<dbReference type="STRING" id="281362.AT959_07650"/>